<evidence type="ECO:0000313" key="2">
    <source>
        <dbReference type="EMBL" id="MBC2606080.1"/>
    </source>
</evidence>
<accession>A0A7X1E7T1</accession>
<reference evidence="2 3" key="1">
    <citation type="submission" date="2020-07" db="EMBL/GenBank/DDBJ databases">
        <authorList>
            <person name="Feng X."/>
        </authorList>
    </citation>
    <scope>NUCLEOTIDE SEQUENCE [LARGE SCALE GENOMIC DNA]</scope>
    <source>
        <strain evidence="2 3">JCM23202</strain>
    </source>
</reference>
<comment type="caution">
    <text evidence="2">The sequence shown here is derived from an EMBL/GenBank/DDBJ whole genome shotgun (WGS) entry which is preliminary data.</text>
</comment>
<sequence length="82" mass="9444">MKKENYKESPVGLSLIELRSHPPMYMSVTEAAIYIGISERTLRSLISKEVIVYKRILGNSDGRGRIIIRREDLDRYMQTDAA</sequence>
<dbReference type="InterPro" id="IPR041657">
    <property type="entry name" value="HTH_17"/>
</dbReference>
<dbReference type="AlphaFoldDB" id="A0A7X1E7T1"/>
<dbReference type="SUPFAM" id="SSF46955">
    <property type="entry name" value="Putative DNA-binding domain"/>
    <property type="match status" value="1"/>
</dbReference>
<dbReference type="Proteomes" id="UP000526501">
    <property type="component" value="Unassembled WGS sequence"/>
</dbReference>
<name>A0A7X1E7T1_9BACT</name>
<gene>
    <name evidence="2" type="ORF">H5P27_08485</name>
</gene>
<protein>
    <submittedName>
        <fullName evidence="2">Helix-turn-helix domain-containing protein</fullName>
    </submittedName>
</protein>
<dbReference type="InterPro" id="IPR010093">
    <property type="entry name" value="SinI_DNA-bd"/>
</dbReference>
<dbReference type="InterPro" id="IPR009061">
    <property type="entry name" value="DNA-bd_dom_put_sf"/>
</dbReference>
<organism evidence="2 3">
    <name type="scientific">Pelagicoccus albus</name>
    <dbReference type="NCBI Taxonomy" id="415222"/>
    <lineage>
        <taxon>Bacteria</taxon>
        <taxon>Pseudomonadati</taxon>
        <taxon>Verrucomicrobiota</taxon>
        <taxon>Opitutia</taxon>
        <taxon>Puniceicoccales</taxon>
        <taxon>Pelagicoccaceae</taxon>
        <taxon>Pelagicoccus</taxon>
    </lineage>
</organism>
<evidence type="ECO:0000313" key="3">
    <source>
        <dbReference type="Proteomes" id="UP000526501"/>
    </source>
</evidence>
<feature type="domain" description="Helix-turn-helix" evidence="1">
    <location>
        <begin position="25"/>
        <end position="79"/>
    </location>
</feature>
<dbReference type="GO" id="GO:0003677">
    <property type="term" value="F:DNA binding"/>
    <property type="evidence" value="ECO:0007669"/>
    <property type="project" value="InterPro"/>
</dbReference>
<keyword evidence="3" id="KW-1185">Reference proteome</keyword>
<evidence type="ECO:0000259" key="1">
    <source>
        <dbReference type="Pfam" id="PF12728"/>
    </source>
</evidence>
<dbReference type="NCBIfam" id="TIGR01764">
    <property type="entry name" value="excise"/>
    <property type="match status" value="1"/>
</dbReference>
<dbReference type="Pfam" id="PF12728">
    <property type="entry name" value="HTH_17"/>
    <property type="match status" value="1"/>
</dbReference>
<dbReference type="EMBL" id="JACHVC010000007">
    <property type="protein sequence ID" value="MBC2606080.1"/>
    <property type="molecule type" value="Genomic_DNA"/>
</dbReference>
<proteinExistence type="predicted"/>